<dbReference type="OrthoDB" id="1928766at2759"/>
<proteinExistence type="predicted"/>
<dbReference type="PANTHER" id="PTHR24559:SF444">
    <property type="entry name" value="REVERSE TRANSCRIPTASE DOMAIN-CONTAINING PROTEIN"/>
    <property type="match status" value="1"/>
</dbReference>
<keyword evidence="2" id="KW-1185">Reference proteome</keyword>
<dbReference type="Gene3D" id="3.10.10.10">
    <property type="entry name" value="HIV Type 1 Reverse Transcriptase, subunit A, domain 1"/>
    <property type="match status" value="1"/>
</dbReference>
<dbReference type="AlphaFoldDB" id="A0A371DYL8"/>
<comment type="caution">
    <text evidence="1">The sequence shown here is derived from an EMBL/GenBank/DDBJ whole genome shotgun (WGS) entry which is preliminary data.</text>
</comment>
<dbReference type="InterPro" id="IPR053134">
    <property type="entry name" value="RNA-dir_DNA_polymerase"/>
</dbReference>
<dbReference type="Gene3D" id="3.30.70.270">
    <property type="match status" value="1"/>
</dbReference>
<name>A0A371DYL8_MUCPR</name>
<evidence type="ECO:0000313" key="2">
    <source>
        <dbReference type="Proteomes" id="UP000257109"/>
    </source>
</evidence>
<dbReference type="Proteomes" id="UP000257109">
    <property type="component" value="Unassembled WGS sequence"/>
</dbReference>
<protein>
    <recommendedName>
        <fullName evidence="3">Reverse transcriptase domain-containing protein</fullName>
    </recommendedName>
</protein>
<organism evidence="1 2">
    <name type="scientific">Mucuna pruriens</name>
    <name type="common">Velvet bean</name>
    <name type="synonym">Dolichos pruriens</name>
    <dbReference type="NCBI Taxonomy" id="157652"/>
    <lineage>
        <taxon>Eukaryota</taxon>
        <taxon>Viridiplantae</taxon>
        <taxon>Streptophyta</taxon>
        <taxon>Embryophyta</taxon>
        <taxon>Tracheophyta</taxon>
        <taxon>Spermatophyta</taxon>
        <taxon>Magnoliopsida</taxon>
        <taxon>eudicotyledons</taxon>
        <taxon>Gunneridae</taxon>
        <taxon>Pentapetalae</taxon>
        <taxon>rosids</taxon>
        <taxon>fabids</taxon>
        <taxon>Fabales</taxon>
        <taxon>Fabaceae</taxon>
        <taxon>Papilionoideae</taxon>
        <taxon>50 kb inversion clade</taxon>
        <taxon>NPAAA clade</taxon>
        <taxon>indigoferoid/millettioid clade</taxon>
        <taxon>Phaseoleae</taxon>
        <taxon>Mucuna</taxon>
    </lineage>
</organism>
<feature type="non-terminal residue" evidence="1">
    <location>
        <position position="1"/>
    </location>
</feature>
<evidence type="ECO:0008006" key="3">
    <source>
        <dbReference type="Google" id="ProtNLM"/>
    </source>
</evidence>
<dbReference type="PANTHER" id="PTHR24559">
    <property type="entry name" value="TRANSPOSON TY3-I GAG-POL POLYPROTEIN"/>
    <property type="match status" value="1"/>
</dbReference>
<dbReference type="InterPro" id="IPR043502">
    <property type="entry name" value="DNA/RNA_pol_sf"/>
</dbReference>
<reference evidence="1" key="1">
    <citation type="submission" date="2018-05" db="EMBL/GenBank/DDBJ databases">
        <title>Draft genome of Mucuna pruriens seed.</title>
        <authorList>
            <person name="Nnadi N.E."/>
            <person name="Vos R."/>
            <person name="Hasami M.H."/>
            <person name="Devisetty U.K."/>
            <person name="Aguiy J.C."/>
        </authorList>
    </citation>
    <scope>NUCLEOTIDE SEQUENCE [LARGE SCALE GENOMIC DNA]</scope>
    <source>
        <strain evidence="1">JCA_2017</strain>
    </source>
</reference>
<gene>
    <name evidence="1" type="ORF">CR513_63138</name>
</gene>
<evidence type="ECO:0000313" key="1">
    <source>
        <dbReference type="EMBL" id="RDX57606.1"/>
    </source>
</evidence>
<dbReference type="SUPFAM" id="SSF56672">
    <property type="entry name" value="DNA/RNA polymerases"/>
    <property type="match status" value="1"/>
</dbReference>
<dbReference type="EMBL" id="QJKJ01018468">
    <property type="protein sequence ID" value="RDX57606.1"/>
    <property type="molecule type" value="Genomic_DNA"/>
</dbReference>
<sequence>MKVAIERKIAKLKEVGFIREVDYTTWLFNMNNRKWRMCVDYMDLNKVHPKDYYPLSSIDQLVNGASDFHVLSLLDAYSRYN</sequence>
<accession>A0A371DYL8</accession>
<dbReference type="InterPro" id="IPR043128">
    <property type="entry name" value="Rev_trsase/Diguanyl_cyclase"/>
</dbReference>